<protein>
    <recommendedName>
        <fullName evidence="1">DNA (cytosine-5-)-methyltransferase</fullName>
        <ecNumber evidence="1">2.1.1.37</ecNumber>
    </recommendedName>
</protein>
<dbReference type="PANTHER" id="PTHR10629:SF52">
    <property type="entry name" value="DNA (CYTOSINE-5)-METHYLTRANSFERASE 1"/>
    <property type="match status" value="1"/>
</dbReference>
<dbReference type="SUPFAM" id="SSF53335">
    <property type="entry name" value="S-adenosyl-L-methionine-dependent methyltransferases"/>
    <property type="match status" value="1"/>
</dbReference>
<dbReference type="GO" id="GO:0032259">
    <property type="term" value="P:methylation"/>
    <property type="evidence" value="ECO:0007669"/>
    <property type="project" value="UniProtKB-KW"/>
</dbReference>
<keyword evidence="3 7" id="KW-0808">Transferase</keyword>
<comment type="similarity">
    <text evidence="7">Belongs to the class I-like SAM-binding methyltransferase superfamily. C5-methyltransferase family.</text>
</comment>
<name>A0A7W5ZQH9_9BACT</name>
<dbReference type="InterPro" id="IPR029063">
    <property type="entry name" value="SAM-dependent_MTases_sf"/>
</dbReference>
<evidence type="ECO:0000256" key="3">
    <source>
        <dbReference type="ARBA" id="ARBA00022679"/>
    </source>
</evidence>
<proteinExistence type="inferred from homology"/>
<evidence type="ECO:0000256" key="2">
    <source>
        <dbReference type="ARBA" id="ARBA00022603"/>
    </source>
</evidence>
<dbReference type="GO" id="GO:0003677">
    <property type="term" value="F:DNA binding"/>
    <property type="evidence" value="ECO:0007669"/>
    <property type="project" value="TreeGrafter"/>
</dbReference>
<evidence type="ECO:0000256" key="6">
    <source>
        <dbReference type="ARBA" id="ARBA00047422"/>
    </source>
</evidence>
<dbReference type="Pfam" id="PF00145">
    <property type="entry name" value="DNA_methylase"/>
    <property type="match status" value="2"/>
</dbReference>
<dbReference type="EMBL" id="JACIBY010000014">
    <property type="protein sequence ID" value="MBB3841086.1"/>
    <property type="molecule type" value="Genomic_DNA"/>
</dbReference>
<dbReference type="Gene3D" id="3.40.50.150">
    <property type="entry name" value="Vaccinia Virus protein VP39"/>
    <property type="match status" value="1"/>
</dbReference>
<keyword evidence="5" id="KW-0680">Restriction system</keyword>
<evidence type="ECO:0000256" key="4">
    <source>
        <dbReference type="ARBA" id="ARBA00022691"/>
    </source>
</evidence>
<dbReference type="PANTHER" id="PTHR10629">
    <property type="entry name" value="CYTOSINE-SPECIFIC METHYLTRANSFERASE"/>
    <property type="match status" value="1"/>
</dbReference>
<evidence type="ECO:0000313" key="8">
    <source>
        <dbReference type="EMBL" id="MBB3841086.1"/>
    </source>
</evidence>
<keyword evidence="9" id="KW-1185">Reference proteome</keyword>
<dbReference type="PROSITE" id="PS51679">
    <property type="entry name" value="SAM_MT_C5"/>
    <property type="match status" value="1"/>
</dbReference>
<dbReference type="AlphaFoldDB" id="A0A7W5ZQH9"/>
<keyword evidence="4 7" id="KW-0949">S-adenosyl-L-methionine</keyword>
<keyword evidence="2 7" id="KW-0489">Methyltransferase</keyword>
<feature type="active site" evidence="7">
    <location>
        <position position="80"/>
    </location>
</feature>
<evidence type="ECO:0000313" key="9">
    <source>
        <dbReference type="Proteomes" id="UP000541352"/>
    </source>
</evidence>
<dbReference type="InterPro" id="IPR001525">
    <property type="entry name" value="C5_MeTfrase"/>
</dbReference>
<dbReference type="InterPro" id="IPR050390">
    <property type="entry name" value="C5-Methyltransferase"/>
</dbReference>
<dbReference type="GO" id="GO:0044027">
    <property type="term" value="P:negative regulation of gene expression via chromosomal CpG island methylation"/>
    <property type="evidence" value="ECO:0007669"/>
    <property type="project" value="TreeGrafter"/>
</dbReference>
<gene>
    <name evidence="8" type="ORF">FHS57_005107</name>
</gene>
<dbReference type="Proteomes" id="UP000541352">
    <property type="component" value="Unassembled WGS sequence"/>
</dbReference>
<evidence type="ECO:0000256" key="7">
    <source>
        <dbReference type="PROSITE-ProRule" id="PRU01016"/>
    </source>
</evidence>
<comment type="catalytic activity">
    <reaction evidence="6">
        <text>a 2'-deoxycytidine in DNA + S-adenosyl-L-methionine = a 5-methyl-2'-deoxycytidine in DNA + S-adenosyl-L-homocysteine + H(+)</text>
        <dbReference type="Rhea" id="RHEA:13681"/>
        <dbReference type="Rhea" id="RHEA-COMP:11369"/>
        <dbReference type="Rhea" id="RHEA-COMP:11370"/>
        <dbReference type="ChEBI" id="CHEBI:15378"/>
        <dbReference type="ChEBI" id="CHEBI:57856"/>
        <dbReference type="ChEBI" id="CHEBI:59789"/>
        <dbReference type="ChEBI" id="CHEBI:85452"/>
        <dbReference type="ChEBI" id="CHEBI:85454"/>
        <dbReference type="EC" id="2.1.1.37"/>
    </reaction>
</comment>
<evidence type="ECO:0000256" key="5">
    <source>
        <dbReference type="ARBA" id="ARBA00022747"/>
    </source>
</evidence>
<evidence type="ECO:0000256" key="1">
    <source>
        <dbReference type="ARBA" id="ARBA00011975"/>
    </source>
</evidence>
<comment type="caution">
    <text evidence="8">The sequence shown here is derived from an EMBL/GenBank/DDBJ whole genome shotgun (WGS) entry which is preliminary data.</text>
</comment>
<dbReference type="GO" id="GO:0009307">
    <property type="term" value="P:DNA restriction-modification system"/>
    <property type="evidence" value="ECO:0007669"/>
    <property type="project" value="UniProtKB-KW"/>
</dbReference>
<dbReference type="GO" id="GO:0003886">
    <property type="term" value="F:DNA (cytosine-5-)-methyltransferase activity"/>
    <property type="evidence" value="ECO:0007669"/>
    <property type="project" value="UniProtKB-EC"/>
</dbReference>
<sequence length="533" mass="59792">MKLGTSDITLKDMFCGCGGSSTGAANVDGVRVKYAMNHWKLAIESHNTNHPDTHHDCADISETHPARYDQTTGLIASPECTNHSLAKGQKRKNLQQGELFTNKAIDHSAIRSRATMWDVVRFAEIHKYEFVVTENVVDVRHWTLFEPWLKAMHALGYKHKCVYLNAMFAHGNGITGFAPQSRDRIYIVFWKKGNKAPNLDIRPHAPCPKCGVGESYQSWKNGNVAGKYKQQYVYRCWSCNEVVTPFYYAALNCIDTTIPLIRIGDREKHGLRPLSEKTVQRIEFGLNKFGLRPTIIDQCNQHGAITNRIRTADDTPINTQTTRISSYLFSPFVFNMSHTSSKGTFFSVENETLFTQTTQESGGIISPNEFIMANRNNNNPMSLTDVVPTITTRNNSTFLVSENAILTMRGDRNFSGLTDALPTQVAAGIQNYLVGNQPFITTYHEKPQAASLTDALYTVVTKDSHSFIETHGQLKVEDCYFRMLQPKETAAAQGFPSDYVILGSKENQQKQIGNANPPPTMELLVRRCVESLS</sequence>
<dbReference type="EC" id="2.1.1.37" evidence="1"/>
<dbReference type="Gene3D" id="3.90.120.10">
    <property type="entry name" value="DNA Methylase, subunit A, domain 2"/>
    <property type="match status" value="1"/>
</dbReference>
<dbReference type="RefSeq" id="WP_183978516.1">
    <property type="nucleotide sequence ID" value="NZ_JACIBY010000014.1"/>
</dbReference>
<accession>A0A7W5ZQH9</accession>
<organism evidence="8 9">
    <name type="scientific">Runella defluvii</name>
    <dbReference type="NCBI Taxonomy" id="370973"/>
    <lineage>
        <taxon>Bacteria</taxon>
        <taxon>Pseudomonadati</taxon>
        <taxon>Bacteroidota</taxon>
        <taxon>Cytophagia</taxon>
        <taxon>Cytophagales</taxon>
        <taxon>Spirosomataceae</taxon>
        <taxon>Runella</taxon>
    </lineage>
</organism>
<reference evidence="8 9" key="1">
    <citation type="submission" date="2020-08" db="EMBL/GenBank/DDBJ databases">
        <title>Genomic Encyclopedia of Type Strains, Phase IV (KMG-IV): sequencing the most valuable type-strain genomes for metagenomic binning, comparative biology and taxonomic classification.</title>
        <authorList>
            <person name="Goeker M."/>
        </authorList>
    </citation>
    <scope>NUCLEOTIDE SEQUENCE [LARGE SCALE GENOMIC DNA]</scope>
    <source>
        <strain evidence="8 9">DSM 17976</strain>
    </source>
</reference>